<proteinExistence type="inferred from homology"/>
<dbReference type="GO" id="GO:0043866">
    <property type="term" value="F:adenylyl-sulfate reductase (thioredoxin) activity"/>
    <property type="evidence" value="ECO:0007669"/>
    <property type="project" value="UniProtKB-EC"/>
</dbReference>
<evidence type="ECO:0000313" key="7">
    <source>
        <dbReference type="Proteomes" id="UP000054858"/>
    </source>
</evidence>
<dbReference type="GO" id="GO:0005737">
    <property type="term" value="C:cytoplasm"/>
    <property type="evidence" value="ECO:0007669"/>
    <property type="project" value="UniProtKB-SubCell"/>
</dbReference>
<evidence type="ECO:0000259" key="5">
    <source>
        <dbReference type="Pfam" id="PF01507"/>
    </source>
</evidence>
<organism evidence="6 7">
    <name type="scientific">Legionella oakridgensis</name>
    <dbReference type="NCBI Taxonomy" id="29423"/>
    <lineage>
        <taxon>Bacteria</taxon>
        <taxon>Pseudomonadati</taxon>
        <taxon>Pseudomonadota</taxon>
        <taxon>Gammaproteobacteria</taxon>
        <taxon>Legionellales</taxon>
        <taxon>Legionellaceae</taxon>
        <taxon>Legionella</taxon>
    </lineage>
</organism>
<comment type="subcellular location">
    <subcellularLocation>
        <location evidence="4">Cytoplasm</location>
    </subcellularLocation>
</comment>
<comment type="function">
    <text evidence="4">Catalyzes the formation of sulfite from adenosine 5'-phosphosulfate (APS) using thioredoxin as an electron donor.</text>
</comment>
<dbReference type="EMBL" id="LNYP01000029">
    <property type="protein sequence ID" value="KTD38268.1"/>
    <property type="molecule type" value="Genomic_DNA"/>
</dbReference>
<dbReference type="HAMAP" id="MF_00063">
    <property type="entry name" value="CysH"/>
    <property type="match status" value="1"/>
</dbReference>
<dbReference type="NCBIfam" id="NF002537">
    <property type="entry name" value="PRK02090.1"/>
    <property type="match status" value="1"/>
</dbReference>
<dbReference type="SUPFAM" id="SSF52402">
    <property type="entry name" value="Adenine nucleotide alpha hydrolases-like"/>
    <property type="match status" value="1"/>
</dbReference>
<feature type="binding site" evidence="4">
    <location>
        <position position="198"/>
    </location>
    <ligand>
        <name>[4Fe-4S] cluster</name>
        <dbReference type="ChEBI" id="CHEBI:49883"/>
    </ligand>
</feature>
<dbReference type="PANTHER" id="PTHR46509:SF1">
    <property type="entry name" value="PHOSPHOADENOSINE PHOSPHOSULFATE REDUCTASE"/>
    <property type="match status" value="1"/>
</dbReference>
<protein>
    <recommendedName>
        <fullName evidence="4">Adenosine 5'-phosphosulfate reductase</fullName>
        <shortName evidence="4">APS reductase</shortName>
        <ecNumber evidence="4">1.8.4.10</ecNumber>
    </recommendedName>
    <alternativeName>
        <fullName evidence="4">5'-adenylylsulfate reductase</fullName>
    </alternativeName>
    <alternativeName>
        <fullName evidence="4">Thioredoxin-dependent 5'-adenylylsulfate reductase</fullName>
    </alternativeName>
</protein>
<dbReference type="Gene3D" id="3.40.50.620">
    <property type="entry name" value="HUPs"/>
    <property type="match status" value="1"/>
</dbReference>
<dbReference type="AlphaFoldDB" id="A0A0W0X115"/>
<reference evidence="6 7" key="1">
    <citation type="submission" date="2015-11" db="EMBL/GenBank/DDBJ databases">
        <title>Genomic analysis of 38 Legionella species identifies large and diverse effector repertoires.</title>
        <authorList>
            <person name="Burstein D."/>
            <person name="Amaro F."/>
            <person name="Zusman T."/>
            <person name="Lifshitz Z."/>
            <person name="Cohen O."/>
            <person name="Gilbert J.A."/>
            <person name="Pupko T."/>
            <person name="Shuman H.A."/>
            <person name="Segal G."/>
        </authorList>
    </citation>
    <scope>NUCLEOTIDE SEQUENCE [LARGE SCALE GENOMIC DNA]</scope>
    <source>
        <strain evidence="6 7">Oak Ridge-10</strain>
    </source>
</reference>
<dbReference type="GO" id="GO:0019379">
    <property type="term" value="P:sulfate assimilation, phosphoadenylyl sulfate reduction by phosphoadenylyl-sulfate reductase (thioredoxin)"/>
    <property type="evidence" value="ECO:0007669"/>
    <property type="project" value="UniProtKB-UniRule"/>
</dbReference>
<comment type="similarity">
    <text evidence="1 4">Belongs to the PAPS reductase family. CysH subfamily.</text>
</comment>
<comment type="catalytic activity">
    <reaction evidence="4">
        <text>[thioredoxin]-disulfide + sulfite + AMP + 2 H(+) = adenosine 5'-phosphosulfate + [thioredoxin]-dithiol</text>
        <dbReference type="Rhea" id="RHEA:21976"/>
        <dbReference type="Rhea" id="RHEA-COMP:10698"/>
        <dbReference type="Rhea" id="RHEA-COMP:10700"/>
        <dbReference type="ChEBI" id="CHEBI:15378"/>
        <dbReference type="ChEBI" id="CHEBI:17359"/>
        <dbReference type="ChEBI" id="CHEBI:29950"/>
        <dbReference type="ChEBI" id="CHEBI:50058"/>
        <dbReference type="ChEBI" id="CHEBI:58243"/>
        <dbReference type="ChEBI" id="CHEBI:456215"/>
        <dbReference type="EC" id="1.8.4.10"/>
    </reaction>
</comment>
<dbReference type="Proteomes" id="UP000054858">
    <property type="component" value="Unassembled WGS sequence"/>
</dbReference>
<comment type="pathway">
    <text evidence="3 4">Sulfur metabolism; hydrogen sulfide biosynthesis; sulfite from sulfate.</text>
</comment>
<dbReference type="Pfam" id="PF01507">
    <property type="entry name" value="PAPS_reduct"/>
    <property type="match status" value="1"/>
</dbReference>
<name>A0A0W0X115_9GAMM</name>
<evidence type="ECO:0000256" key="1">
    <source>
        <dbReference type="ARBA" id="ARBA00009732"/>
    </source>
</evidence>
<dbReference type="InterPro" id="IPR004511">
    <property type="entry name" value="PAPS/APS_Rdtase"/>
</dbReference>
<dbReference type="InterPro" id="IPR014729">
    <property type="entry name" value="Rossmann-like_a/b/a_fold"/>
</dbReference>
<feature type="active site" description="Nucleophile; cysteine thiosulfonate intermediate" evidence="4">
    <location>
        <position position="225"/>
    </location>
</feature>
<dbReference type="EC" id="1.8.4.10" evidence="4"/>
<evidence type="ECO:0000256" key="4">
    <source>
        <dbReference type="HAMAP-Rule" id="MF_00063"/>
    </source>
</evidence>
<dbReference type="PANTHER" id="PTHR46509">
    <property type="entry name" value="PHOSPHOADENOSINE PHOSPHOSULFATE REDUCTASE"/>
    <property type="match status" value="1"/>
</dbReference>
<dbReference type="GO" id="GO:0046872">
    <property type="term" value="F:metal ion binding"/>
    <property type="evidence" value="ECO:0007669"/>
    <property type="project" value="UniProtKB-KW"/>
</dbReference>
<feature type="binding site" evidence="4">
    <location>
        <position position="116"/>
    </location>
    <ligand>
        <name>[4Fe-4S] cluster</name>
        <dbReference type="ChEBI" id="CHEBI:49883"/>
    </ligand>
</feature>
<feature type="binding site" evidence="4">
    <location>
        <position position="201"/>
    </location>
    <ligand>
        <name>[4Fe-4S] cluster</name>
        <dbReference type="ChEBI" id="CHEBI:49883"/>
    </ligand>
</feature>
<dbReference type="GO" id="GO:0070814">
    <property type="term" value="P:hydrogen sulfide biosynthetic process"/>
    <property type="evidence" value="ECO:0007669"/>
    <property type="project" value="UniProtKB-UniRule"/>
</dbReference>
<keyword evidence="2 4" id="KW-0560">Oxidoreductase</keyword>
<evidence type="ECO:0000256" key="2">
    <source>
        <dbReference type="ARBA" id="ARBA00023002"/>
    </source>
</evidence>
<dbReference type="PIRSF" id="PIRSF000857">
    <property type="entry name" value="PAPS_reductase"/>
    <property type="match status" value="1"/>
</dbReference>
<dbReference type="RefSeq" id="WP_058388923.1">
    <property type="nucleotide sequence ID" value="NZ_LNYP01000029.1"/>
</dbReference>
<sequence>MESIRFTEKLIGELSGRVTMIKEKLAHYHFSGKKIFATSSFQTQSVPLLHILSELDFIIPIYFIDTGYLFPETYLFKEQLIAQLGLHVITIKSTVSKLMQIDKHHQFLFMTDPDRCCHINKILPLESIIQTHDVWISGVRESQSKVREGFNEENQGKHGIVRYHPLLKWTSKEIYYYSKYYGLPEHPLQAQGYVSIGCIPCTAKLMDANTLSRKGRWAGMKKEECGLHTELMGVESE</sequence>
<dbReference type="GO" id="GO:0051539">
    <property type="term" value="F:4 iron, 4 sulfur cluster binding"/>
    <property type="evidence" value="ECO:0007669"/>
    <property type="project" value="UniProtKB-UniRule"/>
</dbReference>
<feature type="binding site" evidence="4">
    <location>
        <position position="117"/>
    </location>
    <ligand>
        <name>[4Fe-4S] cluster</name>
        <dbReference type="ChEBI" id="CHEBI:49883"/>
    </ligand>
</feature>
<accession>A0A0W0X115</accession>
<dbReference type="GO" id="GO:0004604">
    <property type="term" value="F:phosphoadenylyl-sulfate reductase (thioredoxin) activity"/>
    <property type="evidence" value="ECO:0007669"/>
    <property type="project" value="UniProtKB-UniRule"/>
</dbReference>
<feature type="domain" description="Phosphoadenosine phosphosulphate reductase" evidence="5">
    <location>
        <begin position="35"/>
        <end position="203"/>
    </location>
</feature>
<evidence type="ECO:0000313" key="6">
    <source>
        <dbReference type="EMBL" id="KTD38268.1"/>
    </source>
</evidence>
<comment type="cofactor">
    <cofactor evidence="4">
        <name>[4Fe-4S] cluster</name>
        <dbReference type="ChEBI" id="CHEBI:49883"/>
    </cofactor>
    <text evidence="4">Binds 1 [4Fe-4S] cluster per subunit.</text>
</comment>
<comment type="caution">
    <text evidence="6">The sequence shown here is derived from an EMBL/GenBank/DDBJ whole genome shotgun (WGS) entry which is preliminary data.</text>
</comment>
<keyword evidence="4" id="KW-0408">Iron</keyword>
<dbReference type="InterPro" id="IPR002500">
    <property type="entry name" value="PAPS_reduct_dom"/>
</dbReference>
<evidence type="ECO:0000256" key="3">
    <source>
        <dbReference type="ARBA" id="ARBA00024327"/>
    </source>
</evidence>
<keyword evidence="4" id="KW-0411">Iron-sulfur</keyword>
<keyword evidence="4" id="KW-0963">Cytoplasm</keyword>
<keyword evidence="4" id="KW-0479">Metal-binding</keyword>
<gene>
    <name evidence="4 6" type="primary">cysH</name>
    <name evidence="6" type="ORF">Loak_1944</name>
</gene>
<dbReference type="PATRIC" id="fig|29423.5.peg.2041"/>